<evidence type="ECO:0000313" key="2">
    <source>
        <dbReference type="Proteomes" id="UP000050795"/>
    </source>
</evidence>
<reference evidence="2" key="1">
    <citation type="submission" date="2022-06" db="EMBL/GenBank/DDBJ databases">
        <authorList>
            <person name="Berger JAMES D."/>
            <person name="Berger JAMES D."/>
        </authorList>
    </citation>
    <scope>NUCLEOTIDE SEQUENCE [LARGE SCALE GENOMIC DNA]</scope>
</reference>
<keyword evidence="2" id="KW-1185">Reference proteome</keyword>
<dbReference type="Pfam" id="PF10209">
    <property type="entry name" value="DUF2340"/>
    <property type="match status" value="1"/>
</dbReference>
<evidence type="ECO:0000256" key="1">
    <source>
        <dbReference type="ARBA" id="ARBA00007176"/>
    </source>
</evidence>
<accession>A0AA85KDQ3</accession>
<evidence type="ECO:0000313" key="3">
    <source>
        <dbReference type="WBParaSite" id="TREG1_83410.1"/>
    </source>
</evidence>
<dbReference type="WBParaSite" id="TREG1_83410.1">
    <property type="protein sequence ID" value="TREG1_83410.1"/>
    <property type="gene ID" value="TREG1_83410"/>
</dbReference>
<dbReference type="Proteomes" id="UP000050795">
    <property type="component" value="Unassembled WGS sequence"/>
</dbReference>
<name>A0AA85KDQ3_TRIRE</name>
<sequence length="123" mass="14138">MDQGITVPVTFIRSFKYRTTFYIPLKNIPQSATVRELFDRIHHELKNSAAPSPFKSYSYDALKVRHKAFAMKSGELLIDVDGDPISDNSTETIQSLGIVHETEVAVFKKSDFWAQRNDPEFLW</sequence>
<comment type="similarity">
    <text evidence="1">Belongs to the UPF0538 family.</text>
</comment>
<dbReference type="AlphaFoldDB" id="A0AA85KDQ3"/>
<protein>
    <submittedName>
        <fullName evidence="3">Uncharacterized protein</fullName>
    </submittedName>
</protein>
<proteinExistence type="inferred from homology"/>
<dbReference type="PANTHER" id="PTHR18444">
    <property type="entry name" value="UPF0538 FAMILY MEMBER"/>
    <property type="match status" value="1"/>
</dbReference>
<reference evidence="3" key="2">
    <citation type="submission" date="2023-11" db="UniProtKB">
        <authorList>
            <consortium name="WormBaseParasite"/>
        </authorList>
    </citation>
    <scope>IDENTIFICATION</scope>
</reference>
<dbReference type="PANTHER" id="PTHR18444:SF9">
    <property type="entry name" value="UPF0538 PROTEIN C2ORF76"/>
    <property type="match status" value="1"/>
</dbReference>
<dbReference type="InterPro" id="IPR018794">
    <property type="entry name" value="UPF0538"/>
</dbReference>
<organism evidence="2 3">
    <name type="scientific">Trichobilharzia regenti</name>
    <name type="common">Nasal bird schistosome</name>
    <dbReference type="NCBI Taxonomy" id="157069"/>
    <lineage>
        <taxon>Eukaryota</taxon>
        <taxon>Metazoa</taxon>
        <taxon>Spiralia</taxon>
        <taxon>Lophotrochozoa</taxon>
        <taxon>Platyhelminthes</taxon>
        <taxon>Trematoda</taxon>
        <taxon>Digenea</taxon>
        <taxon>Strigeidida</taxon>
        <taxon>Schistosomatoidea</taxon>
        <taxon>Schistosomatidae</taxon>
        <taxon>Trichobilharzia</taxon>
    </lineage>
</organism>